<organism evidence="2">
    <name type="scientific">Citrobacter freundii</name>
    <dbReference type="NCBI Taxonomy" id="546"/>
    <lineage>
        <taxon>Bacteria</taxon>
        <taxon>Pseudomonadati</taxon>
        <taxon>Pseudomonadota</taxon>
        <taxon>Gammaproteobacteria</taxon>
        <taxon>Enterobacterales</taxon>
        <taxon>Enterobacteriaceae</taxon>
        <taxon>Citrobacter</taxon>
        <taxon>Citrobacter freundii complex</taxon>
    </lineage>
</organism>
<reference evidence="2" key="1">
    <citation type="journal article" date="2018" name="Genome Biol.">
        <title>SKESA: strategic k-mer extension for scrupulous assemblies.</title>
        <authorList>
            <person name="Souvorov A."/>
            <person name="Agarwala R."/>
            <person name="Lipman D.J."/>
        </authorList>
    </citation>
    <scope>NUCLEOTIDE SEQUENCE</scope>
    <source>
        <strain evidence="2">O50</strain>
    </source>
</reference>
<keyword evidence="1" id="KW-0812">Transmembrane</keyword>
<accession>A0A243TXI7</accession>
<reference evidence="2" key="2">
    <citation type="submission" date="2020-09" db="EMBL/GenBank/DDBJ databases">
        <authorList>
            <consortium name="NCBI Pathogen Detection Project"/>
        </authorList>
    </citation>
    <scope>NUCLEOTIDE SEQUENCE</scope>
    <source>
        <strain evidence="2">O50</strain>
    </source>
</reference>
<sequence length="215" mass="23706">MDGAKDLAKDMLEAINVDDSGFIAALVKGLISFPVSMGYLAYDFMDTEHRRANEDDKYRFARLINKVGFNKELVDQVVGVFIDDFSSRLDVALMAEKIAGNSAGRMIFSELTGVKIGAVISNRLVTAFFSGAAIGSLLTLGAEVSRAIYTSRYLAARSPGHYQKLKDMGDLDLLYFLIEDLVSPFEKAIEFHNANLVFFNEVCQCFLDGLGSLEK</sequence>
<dbReference type="AlphaFoldDB" id="A0A243TXI7"/>
<gene>
    <name evidence="2" type="ORF">I9Y29_002956</name>
</gene>
<feature type="transmembrane region" description="Helical" evidence="1">
    <location>
        <begin position="20"/>
        <end position="42"/>
    </location>
</feature>
<dbReference type="EMBL" id="DACSXJ010000017">
    <property type="protein sequence ID" value="HAT3898513.1"/>
    <property type="molecule type" value="Genomic_DNA"/>
</dbReference>
<dbReference type="Proteomes" id="UP000855471">
    <property type="component" value="Unassembled WGS sequence"/>
</dbReference>
<evidence type="ECO:0000313" key="2">
    <source>
        <dbReference type="EMBL" id="HAT3898513.1"/>
    </source>
</evidence>
<comment type="caution">
    <text evidence="2">The sequence shown here is derived from an EMBL/GenBank/DDBJ whole genome shotgun (WGS) entry which is preliminary data.</text>
</comment>
<dbReference type="RefSeq" id="WP_003024432.1">
    <property type="nucleotide sequence ID" value="NZ_CABDWZ010000001.1"/>
</dbReference>
<proteinExistence type="predicted"/>
<keyword evidence="1" id="KW-0472">Membrane</keyword>
<protein>
    <submittedName>
        <fullName evidence="2">Uncharacterized protein</fullName>
    </submittedName>
</protein>
<keyword evidence="1" id="KW-1133">Transmembrane helix</keyword>
<evidence type="ECO:0000256" key="1">
    <source>
        <dbReference type="SAM" id="Phobius"/>
    </source>
</evidence>
<name>A0A243TXI7_CITFR</name>